<dbReference type="Proteomes" id="UP001589646">
    <property type="component" value="Unassembled WGS sequence"/>
</dbReference>
<keyword evidence="4" id="KW-0460">Magnesium</keyword>
<comment type="caution">
    <text evidence="6">The sequence shown here is derived from an EMBL/GenBank/DDBJ whole genome shotgun (WGS) entry which is preliminary data.</text>
</comment>
<evidence type="ECO:0000256" key="5">
    <source>
        <dbReference type="ARBA" id="ARBA00023277"/>
    </source>
</evidence>
<dbReference type="CDD" id="cd10802">
    <property type="entry name" value="YdjC_TTHB029_like"/>
    <property type="match status" value="1"/>
</dbReference>
<dbReference type="InterPro" id="IPR011330">
    <property type="entry name" value="Glyco_hydro/deAcase_b/a-brl"/>
</dbReference>
<evidence type="ECO:0000313" key="7">
    <source>
        <dbReference type="Proteomes" id="UP001589646"/>
    </source>
</evidence>
<name>A0ABV5PT89_9ACTN</name>
<dbReference type="Pfam" id="PF04794">
    <property type="entry name" value="YdjC"/>
    <property type="match status" value="1"/>
</dbReference>
<keyword evidence="7" id="KW-1185">Reference proteome</keyword>
<organism evidence="6 7">
    <name type="scientific">Nonomuraea roseola</name>
    <dbReference type="NCBI Taxonomy" id="46179"/>
    <lineage>
        <taxon>Bacteria</taxon>
        <taxon>Bacillati</taxon>
        <taxon>Actinomycetota</taxon>
        <taxon>Actinomycetes</taxon>
        <taxon>Streptosporangiales</taxon>
        <taxon>Streptosporangiaceae</taxon>
        <taxon>Nonomuraea</taxon>
    </lineage>
</organism>
<gene>
    <name evidence="6" type="ORF">ACFFRN_07240</name>
</gene>
<proteinExistence type="predicted"/>
<dbReference type="EMBL" id="JBHMCE010000002">
    <property type="protein sequence ID" value="MFB9526405.1"/>
    <property type="molecule type" value="Genomic_DNA"/>
</dbReference>
<dbReference type="PANTHER" id="PTHR31609:SF1">
    <property type="entry name" value="CARBOHYDRATE DEACETYLASE"/>
    <property type="match status" value="1"/>
</dbReference>
<keyword evidence="5" id="KW-0119">Carbohydrate metabolism</keyword>
<evidence type="ECO:0000256" key="1">
    <source>
        <dbReference type="ARBA" id="ARBA00001946"/>
    </source>
</evidence>
<dbReference type="Gene3D" id="3.20.20.370">
    <property type="entry name" value="Glycoside hydrolase/deacetylase"/>
    <property type="match status" value="1"/>
</dbReference>
<protein>
    <submittedName>
        <fullName evidence="6">Polysaccharide deacetylase family protein</fullName>
    </submittedName>
</protein>
<evidence type="ECO:0000313" key="6">
    <source>
        <dbReference type="EMBL" id="MFB9526405.1"/>
    </source>
</evidence>
<evidence type="ECO:0000256" key="2">
    <source>
        <dbReference type="ARBA" id="ARBA00022723"/>
    </source>
</evidence>
<keyword evidence="2" id="KW-0479">Metal-binding</keyword>
<evidence type="ECO:0000256" key="4">
    <source>
        <dbReference type="ARBA" id="ARBA00022842"/>
    </source>
</evidence>
<keyword evidence="3" id="KW-0378">Hydrolase</keyword>
<evidence type="ECO:0000256" key="3">
    <source>
        <dbReference type="ARBA" id="ARBA00022801"/>
    </source>
</evidence>
<reference evidence="6 7" key="1">
    <citation type="submission" date="2024-09" db="EMBL/GenBank/DDBJ databases">
        <authorList>
            <person name="Sun Q."/>
            <person name="Mori K."/>
        </authorList>
    </citation>
    <scope>NUCLEOTIDE SEQUENCE [LARGE SCALE GENOMIC DNA]</scope>
    <source>
        <strain evidence="6 7">JCM 3323</strain>
    </source>
</reference>
<dbReference type="InterPro" id="IPR006879">
    <property type="entry name" value="YdjC-like"/>
</dbReference>
<dbReference type="SUPFAM" id="SSF88713">
    <property type="entry name" value="Glycoside hydrolase/deacetylase"/>
    <property type="match status" value="1"/>
</dbReference>
<dbReference type="RefSeq" id="WP_346123426.1">
    <property type="nucleotide sequence ID" value="NZ_BAAAXC010000014.1"/>
</dbReference>
<accession>A0ABV5PT89</accession>
<sequence length="292" mass="32250">MDEPDREPGRPSLELLGLPADARVLIVNNDDFGMDEAINDAVIASIEEGIAASCSLMPPCPGAPHAMELIRRREIPFGIHLTLVRDAGHCRWGPLAAREHVPSLLDEEGELFTPPRIPDLLAGARLDEVEREFRAQVGAVLDAGLTPTHLDWHCLADGGRDDIFDLTVALADEYGLAVRAWLGPGREKLWRRGLPVVDHDFLDSFSLDLDGKAERYAELLRALPSGLSEWAIHPSTGDEASGAIDDGRRVRTTDYDFLTSPLARDIVREEGITVIGYAPLQQTWLRRADHHR</sequence>
<comment type="cofactor">
    <cofactor evidence="1">
        <name>Mg(2+)</name>
        <dbReference type="ChEBI" id="CHEBI:18420"/>
    </cofactor>
</comment>
<dbReference type="PANTHER" id="PTHR31609">
    <property type="entry name" value="YDJC DEACETYLASE FAMILY MEMBER"/>
    <property type="match status" value="1"/>
</dbReference>